<accession>D5SXT7</accession>
<dbReference type="RefSeq" id="WP_013110205.1">
    <property type="nucleotide sequence ID" value="NC_014148.1"/>
</dbReference>
<reference evidence="1 2" key="1">
    <citation type="journal article" date="2010" name="Stand. Genomic Sci.">
        <title>Complete genome sequence of Planctomyces limnophilus type strain (Mu 290).</title>
        <authorList>
            <person name="Labutti K."/>
            <person name="Sikorski J."/>
            <person name="Schneider S."/>
            <person name="Nolan M."/>
            <person name="Lucas S."/>
            <person name="Glavina Del Rio T."/>
            <person name="Tice H."/>
            <person name="Cheng J.F."/>
            <person name="Goodwin L."/>
            <person name="Pitluck S."/>
            <person name="Liolios K."/>
            <person name="Ivanova N."/>
            <person name="Mavromatis K."/>
            <person name="Mikhailova N."/>
            <person name="Pati A."/>
            <person name="Chen A."/>
            <person name="Palaniappan K."/>
            <person name="Land M."/>
            <person name="Hauser L."/>
            <person name="Chang Y.J."/>
            <person name="Jeffries C.D."/>
            <person name="Tindall B.J."/>
            <person name="Rohde M."/>
            <person name="Goker M."/>
            <person name="Woyke T."/>
            <person name="Bristow J."/>
            <person name="Eisen J.A."/>
            <person name="Markowitz V."/>
            <person name="Hugenholtz P."/>
            <person name="Kyrpides N.C."/>
            <person name="Klenk H.P."/>
            <person name="Lapidus A."/>
        </authorList>
    </citation>
    <scope>NUCLEOTIDE SEQUENCE [LARGE SCALE GENOMIC DNA]</scope>
    <source>
        <strain evidence="2">ATCC 43296 / DSM 3776 / IFAM 1008 / 290</strain>
    </source>
</reference>
<dbReference type="KEGG" id="plm:Plim_1944"/>
<organism evidence="1 2">
    <name type="scientific">Planctopirus limnophila (strain ATCC 43296 / DSM 3776 / IFAM 1008 / Mu 290)</name>
    <name type="common">Planctomyces limnophilus</name>
    <dbReference type="NCBI Taxonomy" id="521674"/>
    <lineage>
        <taxon>Bacteria</taxon>
        <taxon>Pseudomonadati</taxon>
        <taxon>Planctomycetota</taxon>
        <taxon>Planctomycetia</taxon>
        <taxon>Planctomycetales</taxon>
        <taxon>Planctomycetaceae</taxon>
        <taxon>Planctopirus</taxon>
    </lineage>
</organism>
<protein>
    <submittedName>
        <fullName evidence="1">Uncharacterized protein</fullName>
    </submittedName>
</protein>
<dbReference type="HOGENOM" id="CLU_3156130_0_0_0"/>
<dbReference type="STRING" id="521674.Plim_1944"/>
<name>D5SXT7_PLAL2</name>
<sequence precursor="true">MKRLTVVALSAALVALVAVEKPKEFFHHDWNCVICSGFWLFDDVIRLS</sequence>
<keyword evidence="2" id="KW-1185">Reference proteome</keyword>
<dbReference type="AlphaFoldDB" id="D5SXT7"/>
<dbReference type="Proteomes" id="UP000002220">
    <property type="component" value="Chromosome"/>
</dbReference>
<dbReference type="EMBL" id="CP001744">
    <property type="protein sequence ID" value="ADG67774.1"/>
    <property type="molecule type" value="Genomic_DNA"/>
</dbReference>
<proteinExistence type="predicted"/>
<evidence type="ECO:0000313" key="2">
    <source>
        <dbReference type="Proteomes" id="UP000002220"/>
    </source>
</evidence>
<evidence type="ECO:0000313" key="1">
    <source>
        <dbReference type="EMBL" id="ADG67774.1"/>
    </source>
</evidence>
<gene>
    <name evidence="1" type="ordered locus">Plim_1944</name>
</gene>